<dbReference type="OrthoDB" id="282064at2"/>
<feature type="domain" description="HPt" evidence="2">
    <location>
        <begin position="22"/>
        <end position="113"/>
    </location>
</feature>
<dbReference type="InterPro" id="IPR036641">
    <property type="entry name" value="HPT_dom_sf"/>
</dbReference>
<dbReference type="RefSeq" id="WP_146565099.1">
    <property type="nucleotide sequence ID" value="NZ_SIHJ01000001.1"/>
</dbReference>
<dbReference type="EMBL" id="SIHJ01000001">
    <property type="protein sequence ID" value="TWT37793.1"/>
    <property type="molecule type" value="Genomic_DNA"/>
</dbReference>
<accession>A0A5C5VIE0</accession>
<evidence type="ECO:0000313" key="4">
    <source>
        <dbReference type="Proteomes" id="UP000316714"/>
    </source>
</evidence>
<dbReference type="Proteomes" id="UP000316714">
    <property type="component" value="Unassembled WGS sequence"/>
</dbReference>
<dbReference type="Gene3D" id="1.20.120.160">
    <property type="entry name" value="HPT domain"/>
    <property type="match status" value="1"/>
</dbReference>
<comment type="caution">
    <text evidence="3">The sequence shown here is derived from an EMBL/GenBank/DDBJ whole genome shotgun (WGS) entry which is preliminary data.</text>
</comment>
<dbReference type="SUPFAM" id="SSF47226">
    <property type="entry name" value="Histidine-containing phosphotransfer domain, HPT domain"/>
    <property type="match status" value="1"/>
</dbReference>
<reference evidence="3 4" key="1">
    <citation type="submission" date="2019-02" db="EMBL/GenBank/DDBJ databases">
        <title>Deep-cultivation of Planctomycetes and their phenomic and genomic characterization uncovers novel biology.</title>
        <authorList>
            <person name="Wiegand S."/>
            <person name="Jogler M."/>
            <person name="Boedeker C."/>
            <person name="Pinto D."/>
            <person name="Vollmers J."/>
            <person name="Rivas-Marin E."/>
            <person name="Kohn T."/>
            <person name="Peeters S.H."/>
            <person name="Heuer A."/>
            <person name="Rast P."/>
            <person name="Oberbeckmann S."/>
            <person name="Bunk B."/>
            <person name="Jeske O."/>
            <person name="Meyerdierks A."/>
            <person name="Storesund J.E."/>
            <person name="Kallscheuer N."/>
            <person name="Luecker S."/>
            <person name="Lage O.M."/>
            <person name="Pohl T."/>
            <person name="Merkel B.J."/>
            <person name="Hornburger P."/>
            <person name="Mueller R.-W."/>
            <person name="Bruemmer F."/>
            <person name="Labrenz M."/>
            <person name="Spormann A.M."/>
            <person name="Op Den Camp H."/>
            <person name="Overmann J."/>
            <person name="Amann R."/>
            <person name="Jetten M.S.M."/>
            <person name="Mascher T."/>
            <person name="Medema M.H."/>
            <person name="Devos D.P."/>
            <person name="Kaster A.-K."/>
            <person name="Ovreas L."/>
            <person name="Rohde M."/>
            <person name="Galperin M.Y."/>
            <person name="Jogler C."/>
        </authorList>
    </citation>
    <scope>NUCLEOTIDE SEQUENCE [LARGE SCALE GENOMIC DNA]</scope>
    <source>
        <strain evidence="3 4">KOR34</strain>
    </source>
</reference>
<organism evidence="3 4">
    <name type="scientific">Posidoniimonas corsicana</name>
    <dbReference type="NCBI Taxonomy" id="1938618"/>
    <lineage>
        <taxon>Bacteria</taxon>
        <taxon>Pseudomonadati</taxon>
        <taxon>Planctomycetota</taxon>
        <taxon>Planctomycetia</taxon>
        <taxon>Pirellulales</taxon>
        <taxon>Lacipirellulaceae</taxon>
        <taxon>Posidoniimonas</taxon>
    </lineage>
</organism>
<dbReference type="InterPro" id="IPR008207">
    <property type="entry name" value="Sig_transdc_His_kin_Hpt_dom"/>
</dbReference>
<dbReference type="Pfam" id="PF01627">
    <property type="entry name" value="Hpt"/>
    <property type="match status" value="1"/>
</dbReference>
<evidence type="ECO:0000313" key="3">
    <source>
        <dbReference type="EMBL" id="TWT37793.1"/>
    </source>
</evidence>
<dbReference type="PROSITE" id="PS50894">
    <property type="entry name" value="HPT"/>
    <property type="match status" value="1"/>
</dbReference>
<keyword evidence="4" id="KW-1185">Reference proteome</keyword>
<name>A0A5C5VIE0_9BACT</name>
<evidence type="ECO:0000259" key="2">
    <source>
        <dbReference type="PROSITE" id="PS50894"/>
    </source>
</evidence>
<feature type="modified residue" description="Phosphohistidine" evidence="1">
    <location>
        <position position="61"/>
    </location>
</feature>
<dbReference type="GO" id="GO:0004672">
    <property type="term" value="F:protein kinase activity"/>
    <property type="evidence" value="ECO:0007669"/>
    <property type="project" value="UniProtKB-ARBA"/>
</dbReference>
<protein>
    <submittedName>
        <fullName evidence="3">Hpt domain protein</fullName>
    </submittedName>
</protein>
<proteinExistence type="predicted"/>
<dbReference type="AlphaFoldDB" id="A0A5C5VIE0"/>
<dbReference type="GO" id="GO:0000160">
    <property type="term" value="P:phosphorelay signal transduction system"/>
    <property type="evidence" value="ECO:0007669"/>
    <property type="project" value="InterPro"/>
</dbReference>
<sequence>MPPSTATPAIDLDALLQRCLGNLDLAERAIEAFLDDFPTSHSNLEQAIELDDSEAVSQLAHRMKGAARNVGAESLAGLLESMESLSAEGDREQKRELAATIADELKRLEESVL</sequence>
<gene>
    <name evidence="3" type="ORF">KOR34_27570</name>
</gene>
<keyword evidence="1" id="KW-0597">Phosphoprotein</keyword>
<evidence type="ECO:0000256" key="1">
    <source>
        <dbReference type="PROSITE-ProRule" id="PRU00110"/>
    </source>
</evidence>